<accession>A0ABY2IUD0</accession>
<sequence length="175" mass="19132">MPDAVEQTALPGHTGRVSKALFTVIMLVAVCVMLIFAGWFAVKAFIWPMQETSTGTCAVYDPNSCVDLKLSFLEGVGRLDLPDNSEVLDSGTGKFLFAGSEWGLVRLPEAAEPPELPPVPAGMFNAYRMERFERLGFVSTDGVMSFSHGRYFTEVITGTDSSGRTLILIDRDWNG</sequence>
<comment type="caution">
    <text evidence="2">The sequence shown here is derived from an EMBL/GenBank/DDBJ whole genome shotgun (WGS) entry which is preliminary data.</text>
</comment>
<protein>
    <submittedName>
        <fullName evidence="2">Uncharacterized protein</fullName>
    </submittedName>
</protein>
<feature type="transmembrane region" description="Helical" evidence="1">
    <location>
        <begin position="20"/>
        <end position="42"/>
    </location>
</feature>
<proteinExistence type="predicted"/>
<gene>
    <name evidence="2" type="ORF">E3T28_14070</name>
</gene>
<evidence type="ECO:0000256" key="1">
    <source>
        <dbReference type="SAM" id="Phobius"/>
    </source>
</evidence>
<organism evidence="2 3">
    <name type="scientific">Cryobacterium sinapicolor</name>
    <dbReference type="NCBI Taxonomy" id="1259236"/>
    <lineage>
        <taxon>Bacteria</taxon>
        <taxon>Bacillati</taxon>
        <taxon>Actinomycetota</taxon>
        <taxon>Actinomycetes</taxon>
        <taxon>Micrococcales</taxon>
        <taxon>Microbacteriaceae</taxon>
        <taxon>Cryobacterium</taxon>
    </lineage>
</organism>
<name>A0ABY2IUD0_9MICO</name>
<evidence type="ECO:0000313" key="3">
    <source>
        <dbReference type="Proteomes" id="UP000297853"/>
    </source>
</evidence>
<dbReference type="RefSeq" id="WP_104102336.1">
    <property type="nucleotide sequence ID" value="NZ_SOGQ01000079.1"/>
</dbReference>
<keyword evidence="1" id="KW-0472">Membrane</keyword>
<dbReference type="EMBL" id="SOGQ01000079">
    <property type="protein sequence ID" value="TFC95064.1"/>
    <property type="molecule type" value="Genomic_DNA"/>
</dbReference>
<evidence type="ECO:0000313" key="2">
    <source>
        <dbReference type="EMBL" id="TFC95064.1"/>
    </source>
</evidence>
<dbReference type="Proteomes" id="UP000297853">
    <property type="component" value="Unassembled WGS sequence"/>
</dbReference>
<keyword evidence="1" id="KW-1133">Transmembrane helix</keyword>
<keyword evidence="3" id="KW-1185">Reference proteome</keyword>
<reference evidence="2 3" key="1">
    <citation type="submission" date="2019-03" db="EMBL/GenBank/DDBJ databases">
        <title>Genomics of glacier-inhabiting Cryobacterium strains.</title>
        <authorList>
            <person name="Liu Q."/>
            <person name="Xin Y.-H."/>
        </authorList>
    </citation>
    <scope>NUCLEOTIDE SEQUENCE [LARGE SCALE GENOMIC DNA]</scope>
    <source>
        <strain evidence="2 3">TMT1-23-1</strain>
    </source>
</reference>
<keyword evidence="1" id="KW-0812">Transmembrane</keyword>